<dbReference type="EMBL" id="KB870807">
    <property type="protein sequence ID" value="EOA32224.1"/>
    <property type="molecule type" value="Genomic_DNA"/>
</dbReference>
<dbReference type="InterPro" id="IPR036188">
    <property type="entry name" value="FAD/NAD-bd_sf"/>
</dbReference>
<keyword evidence="2" id="KW-1185">Reference proteome</keyword>
<protein>
    <submittedName>
        <fullName evidence="1">Uncharacterized protein</fullName>
    </submittedName>
</protein>
<dbReference type="STRING" id="81985.R0HR10"/>
<evidence type="ECO:0000313" key="2">
    <source>
        <dbReference type="Proteomes" id="UP000029121"/>
    </source>
</evidence>
<dbReference type="eggNOG" id="KOG1336">
    <property type="taxonomic scope" value="Eukaryota"/>
</dbReference>
<dbReference type="Proteomes" id="UP000029121">
    <property type="component" value="Unassembled WGS sequence"/>
</dbReference>
<accession>R0HR10</accession>
<reference evidence="2" key="1">
    <citation type="journal article" date="2013" name="Nat. Genet.">
        <title>The Capsella rubella genome and the genomic consequences of rapid mating system evolution.</title>
        <authorList>
            <person name="Slotte T."/>
            <person name="Hazzouri K.M."/>
            <person name="Agren J.A."/>
            <person name="Koenig D."/>
            <person name="Maumus F."/>
            <person name="Guo Y.L."/>
            <person name="Steige K."/>
            <person name="Platts A.E."/>
            <person name="Escobar J.S."/>
            <person name="Newman L.K."/>
            <person name="Wang W."/>
            <person name="Mandakova T."/>
            <person name="Vello E."/>
            <person name="Smith L.M."/>
            <person name="Henz S.R."/>
            <person name="Steffen J."/>
            <person name="Takuno S."/>
            <person name="Brandvain Y."/>
            <person name="Coop G."/>
            <person name="Andolfatto P."/>
            <person name="Hu T.T."/>
            <person name="Blanchette M."/>
            <person name="Clark R.M."/>
            <person name="Quesneville H."/>
            <person name="Nordborg M."/>
            <person name="Gaut B.S."/>
            <person name="Lysak M.A."/>
            <person name="Jenkins J."/>
            <person name="Grimwood J."/>
            <person name="Chapman J."/>
            <person name="Prochnik S."/>
            <person name="Shu S."/>
            <person name="Rokhsar D."/>
            <person name="Schmutz J."/>
            <person name="Weigel D."/>
            <person name="Wright S.I."/>
        </authorList>
    </citation>
    <scope>NUCLEOTIDE SEQUENCE [LARGE SCALE GENOMIC DNA]</scope>
    <source>
        <strain evidence="2">cv. Monte Gargano</strain>
    </source>
</reference>
<dbReference type="AlphaFoldDB" id="R0HR10"/>
<evidence type="ECO:0000313" key="1">
    <source>
        <dbReference type="EMBL" id="EOA32224.1"/>
    </source>
</evidence>
<gene>
    <name evidence="1" type="ORF">CARUB_v10015483mg</name>
</gene>
<dbReference type="Gene3D" id="3.50.50.60">
    <property type="entry name" value="FAD/NAD(P)-binding domain"/>
    <property type="match status" value="1"/>
</dbReference>
<proteinExistence type="predicted"/>
<organism evidence="1 2">
    <name type="scientific">Capsella rubella</name>
    <dbReference type="NCBI Taxonomy" id="81985"/>
    <lineage>
        <taxon>Eukaryota</taxon>
        <taxon>Viridiplantae</taxon>
        <taxon>Streptophyta</taxon>
        <taxon>Embryophyta</taxon>
        <taxon>Tracheophyta</taxon>
        <taxon>Spermatophyta</taxon>
        <taxon>Magnoliopsida</taxon>
        <taxon>eudicotyledons</taxon>
        <taxon>Gunneridae</taxon>
        <taxon>Pentapetalae</taxon>
        <taxon>rosids</taxon>
        <taxon>malvids</taxon>
        <taxon>Brassicales</taxon>
        <taxon>Brassicaceae</taxon>
        <taxon>Camelineae</taxon>
        <taxon>Capsella</taxon>
    </lineage>
</organism>
<name>R0HR10_9BRAS</name>
<sequence length="69" mass="8051">MKKIVFPEDQLLQRLFTPSLAQKYEELYRQNGVKFVKFSWLVKLFVSIVAGDSAAVQRPNTHFTYILTT</sequence>